<keyword evidence="7" id="KW-0067">ATP-binding</keyword>
<keyword evidence="11" id="KW-1185">Reference proteome</keyword>
<dbReference type="Pfam" id="PF00480">
    <property type="entry name" value="ROK"/>
    <property type="match status" value="1"/>
</dbReference>
<dbReference type="GO" id="GO:0046872">
    <property type="term" value="F:metal ion binding"/>
    <property type="evidence" value="ECO:0007669"/>
    <property type="project" value="UniProtKB-KW"/>
</dbReference>
<evidence type="ECO:0000313" key="11">
    <source>
        <dbReference type="Proteomes" id="UP000184292"/>
    </source>
</evidence>
<dbReference type="GO" id="GO:0005524">
    <property type="term" value="F:ATP binding"/>
    <property type="evidence" value="ECO:0007669"/>
    <property type="project" value="UniProtKB-KW"/>
</dbReference>
<evidence type="ECO:0000256" key="3">
    <source>
        <dbReference type="ARBA" id="ARBA00022723"/>
    </source>
</evidence>
<sequence>MSGPFGGIDLGGTKIEARLFRGDAAETITLHRIPTPQDSFESLLQAVIAQIGWLEAQAGGPVPVGLSVPGLIDPATGISFASNVPTTGRALGPELAEALGRDFAIVNDCMAFALSEATGGAGDGAASVMGLILGTGVGGGICQGGALPHRHAGLAVEVGHLGISARALARHGLPVWPCGCGQQGCMERYVSGTGLANLAEWTLGERAEAPELLRRDDDGAREVLDIWADLAGDALYAIQVMLDPDVIVLGGGLSNMPGVKARLAASLAGQRLGSARAPDIRVARHGDSSGARGAALVARARC</sequence>
<gene>
    <name evidence="10" type="ORF">SAMN05444417_3275</name>
</gene>
<keyword evidence="3" id="KW-0479">Metal-binding</keyword>
<evidence type="ECO:0000256" key="1">
    <source>
        <dbReference type="ARBA" id="ARBA00012122"/>
    </source>
</evidence>
<dbReference type="PANTHER" id="PTHR18964">
    <property type="entry name" value="ROK (REPRESSOR, ORF, KINASE) FAMILY"/>
    <property type="match status" value="1"/>
</dbReference>
<keyword evidence="8" id="KW-0119">Carbohydrate metabolism</keyword>
<keyword evidence="6" id="KW-0862">Zinc</keyword>
<evidence type="ECO:0000256" key="7">
    <source>
        <dbReference type="ARBA" id="ARBA00022840"/>
    </source>
</evidence>
<evidence type="ECO:0000256" key="6">
    <source>
        <dbReference type="ARBA" id="ARBA00022833"/>
    </source>
</evidence>
<dbReference type="RefSeq" id="WP_073333786.1">
    <property type="nucleotide sequence ID" value="NZ_FQYO01000007.1"/>
</dbReference>
<dbReference type="PANTHER" id="PTHR18964:SF162">
    <property type="entry name" value="N-ACETYL-D-GLUCOSAMINE KINASE"/>
    <property type="match status" value="1"/>
</dbReference>
<dbReference type="OrthoDB" id="9810372at2"/>
<dbReference type="SUPFAM" id="SSF53067">
    <property type="entry name" value="Actin-like ATPase domain"/>
    <property type="match status" value="1"/>
</dbReference>
<dbReference type="GO" id="GO:0045127">
    <property type="term" value="F:N-acetylglucosamine kinase activity"/>
    <property type="evidence" value="ECO:0007669"/>
    <property type="project" value="UniProtKB-EC"/>
</dbReference>
<name>A0A1M6HP57_9RHOB</name>
<evidence type="ECO:0000313" key="10">
    <source>
        <dbReference type="EMBL" id="SHJ23950.1"/>
    </source>
</evidence>
<evidence type="ECO:0000256" key="2">
    <source>
        <dbReference type="ARBA" id="ARBA00022679"/>
    </source>
</evidence>
<dbReference type="EC" id="2.7.1.59" evidence="1"/>
<proteinExistence type="predicted"/>
<accession>A0A1M6HP57</accession>
<dbReference type="AlphaFoldDB" id="A0A1M6HP57"/>
<keyword evidence="4" id="KW-0547">Nucleotide-binding</keyword>
<evidence type="ECO:0000256" key="9">
    <source>
        <dbReference type="ARBA" id="ARBA00049065"/>
    </source>
</evidence>
<dbReference type="InterPro" id="IPR043129">
    <property type="entry name" value="ATPase_NBD"/>
</dbReference>
<dbReference type="STRING" id="1447782.SAMN05444417_3275"/>
<protein>
    <recommendedName>
        <fullName evidence="1">N-acetylglucosamine kinase</fullName>
        <ecNumber evidence="1">2.7.1.59</ecNumber>
    </recommendedName>
</protein>
<keyword evidence="5 10" id="KW-0418">Kinase</keyword>
<dbReference type="Proteomes" id="UP000184292">
    <property type="component" value="Unassembled WGS sequence"/>
</dbReference>
<dbReference type="EMBL" id="FQYO01000007">
    <property type="protein sequence ID" value="SHJ23950.1"/>
    <property type="molecule type" value="Genomic_DNA"/>
</dbReference>
<evidence type="ECO:0000256" key="8">
    <source>
        <dbReference type="ARBA" id="ARBA00023277"/>
    </source>
</evidence>
<dbReference type="Gene3D" id="3.30.420.40">
    <property type="match status" value="2"/>
</dbReference>
<dbReference type="InterPro" id="IPR000600">
    <property type="entry name" value="ROK"/>
</dbReference>
<evidence type="ECO:0000256" key="5">
    <source>
        <dbReference type="ARBA" id="ARBA00022777"/>
    </source>
</evidence>
<organism evidence="10 11">
    <name type="scientific">Wenxinia saemankumensis</name>
    <dbReference type="NCBI Taxonomy" id="1447782"/>
    <lineage>
        <taxon>Bacteria</taxon>
        <taxon>Pseudomonadati</taxon>
        <taxon>Pseudomonadota</taxon>
        <taxon>Alphaproteobacteria</taxon>
        <taxon>Rhodobacterales</taxon>
        <taxon>Roseobacteraceae</taxon>
        <taxon>Wenxinia</taxon>
    </lineage>
</organism>
<keyword evidence="2" id="KW-0808">Transferase</keyword>
<reference evidence="10 11" key="1">
    <citation type="submission" date="2016-11" db="EMBL/GenBank/DDBJ databases">
        <authorList>
            <person name="Jaros S."/>
            <person name="Januszkiewicz K."/>
            <person name="Wedrychowicz H."/>
        </authorList>
    </citation>
    <scope>NUCLEOTIDE SEQUENCE [LARGE SCALE GENOMIC DNA]</scope>
    <source>
        <strain evidence="10 11">DSM 100565</strain>
    </source>
</reference>
<comment type="catalytic activity">
    <reaction evidence="9">
        <text>N-acetyl-D-glucosamine + ATP = N-acetyl-D-glucosamine 6-phosphate + ADP + H(+)</text>
        <dbReference type="Rhea" id="RHEA:17417"/>
        <dbReference type="ChEBI" id="CHEBI:15378"/>
        <dbReference type="ChEBI" id="CHEBI:30616"/>
        <dbReference type="ChEBI" id="CHEBI:57513"/>
        <dbReference type="ChEBI" id="CHEBI:456216"/>
        <dbReference type="ChEBI" id="CHEBI:506227"/>
        <dbReference type="EC" id="2.7.1.59"/>
    </reaction>
</comment>
<evidence type="ECO:0000256" key="4">
    <source>
        <dbReference type="ARBA" id="ARBA00022741"/>
    </source>
</evidence>